<dbReference type="InterPro" id="IPR047021">
    <property type="entry name" value="REXO1/3/4-like"/>
</dbReference>
<evidence type="ECO:0000256" key="5">
    <source>
        <dbReference type="ARBA" id="ARBA00022722"/>
    </source>
</evidence>
<proteinExistence type="inferred from homology"/>
<gene>
    <name evidence="12" type="ORF">SmJEL517_g05716</name>
</gene>
<evidence type="ECO:0000313" key="13">
    <source>
        <dbReference type="Proteomes" id="UP000319731"/>
    </source>
</evidence>
<keyword evidence="4" id="KW-0698">rRNA processing</keyword>
<organism evidence="12 13">
    <name type="scientific">Synchytrium microbalum</name>
    <dbReference type="NCBI Taxonomy" id="1806994"/>
    <lineage>
        <taxon>Eukaryota</taxon>
        <taxon>Fungi</taxon>
        <taxon>Fungi incertae sedis</taxon>
        <taxon>Chytridiomycota</taxon>
        <taxon>Chytridiomycota incertae sedis</taxon>
        <taxon>Chytridiomycetes</taxon>
        <taxon>Synchytriales</taxon>
        <taxon>Synchytriaceae</taxon>
        <taxon>Synchytrium</taxon>
    </lineage>
</organism>
<dbReference type="AlphaFoldDB" id="A0A507BYK1"/>
<dbReference type="GO" id="GO:0008408">
    <property type="term" value="F:3'-5' exonuclease activity"/>
    <property type="evidence" value="ECO:0007669"/>
    <property type="project" value="InterPro"/>
</dbReference>
<evidence type="ECO:0000256" key="10">
    <source>
        <dbReference type="SAM" id="MobiDB-lite"/>
    </source>
</evidence>
<evidence type="ECO:0000313" key="12">
    <source>
        <dbReference type="EMBL" id="TPX30806.1"/>
    </source>
</evidence>
<keyword evidence="8" id="KW-0539">Nucleus</keyword>
<evidence type="ECO:0000259" key="11">
    <source>
        <dbReference type="SMART" id="SM00479"/>
    </source>
</evidence>
<dbReference type="PANTHER" id="PTHR12801:SF45">
    <property type="entry name" value="RNA EXONUCLEASE 4"/>
    <property type="match status" value="1"/>
</dbReference>
<accession>A0A507BYK1</accession>
<evidence type="ECO:0000256" key="6">
    <source>
        <dbReference type="ARBA" id="ARBA00022801"/>
    </source>
</evidence>
<evidence type="ECO:0000256" key="2">
    <source>
        <dbReference type="ARBA" id="ARBA00010489"/>
    </source>
</evidence>
<evidence type="ECO:0000256" key="4">
    <source>
        <dbReference type="ARBA" id="ARBA00022552"/>
    </source>
</evidence>
<dbReference type="PANTHER" id="PTHR12801">
    <property type="entry name" value="RNA EXONUCLEASE REXO1 / RECO3 FAMILY MEMBER-RELATED"/>
    <property type="match status" value="1"/>
</dbReference>
<dbReference type="Pfam" id="PF00929">
    <property type="entry name" value="RNase_T"/>
    <property type="match status" value="1"/>
</dbReference>
<dbReference type="OrthoDB" id="8191639at2759"/>
<evidence type="ECO:0000256" key="3">
    <source>
        <dbReference type="ARBA" id="ARBA00016937"/>
    </source>
</evidence>
<dbReference type="InterPro" id="IPR013520">
    <property type="entry name" value="Ribonucl_H"/>
</dbReference>
<keyword evidence="5" id="KW-0540">Nuclease</keyword>
<dbReference type="GeneID" id="42006939"/>
<evidence type="ECO:0000256" key="1">
    <source>
        <dbReference type="ARBA" id="ARBA00004123"/>
    </source>
</evidence>
<feature type="compositionally biased region" description="Low complexity" evidence="10">
    <location>
        <begin position="52"/>
        <end position="67"/>
    </location>
</feature>
<name>A0A507BYK1_9FUNG</name>
<feature type="region of interest" description="Disordered" evidence="10">
    <location>
        <begin position="1"/>
        <end position="68"/>
    </location>
</feature>
<evidence type="ECO:0000256" key="8">
    <source>
        <dbReference type="ARBA" id="ARBA00023242"/>
    </source>
</evidence>
<dbReference type="InterPro" id="IPR036397">
    <property type="entry name" value="RNaseH_sf"/>
</dbReference>
<feature type="domain" description="Exonuclease" evidence="11">
    <location>
        <begin position="179"/>
        <end position="340"/>
    </location>
</feature>
<dbReference type="InterPro" id="IPR037431">
    <property type="entry name" value="REX4_DEDDh_dom"/>
</dbReference>
<comment type="subcellular location">
    <subcellularLocation>
        <location evidence="1">Nucleus</location>
    </subcellularLocation>
</comment>
<keyword evidence="6" id="KW-0378">Hydrolase</keyword>
<comment type="similarity">
    <text evidence="2">Belongs to the REXO4 family.</text>
</comment>
<comment type="function">
    <text evidence="9">Exoribonuclease involved in ribosome biosynthesis. Involved in the processing of ITS1, the internal transcribed spacer localized between the 18S and 5.8S rRNAs.</text>
</comment>
<evidence type="ECO:0000256" key="9">
    <source>
        <dbReference type="ARBA" id="ARBA00025599"/>
    </source>
</evidence>
<feature type="compositionally biased region" description="Basic and acidic residues" evidence="10">
    <location>
        <begin position="118"/>
        <end position="127"/>
    </location>
</feature>
<dbReference type="STRING" id="1806994.A0A507BYK1"/>
<feature type="region of interest" description="Disordered" evidence="10">
    <location>
        <begin position="114"/>
        <end position="148"/>
    </location>
</feature>
<comment type="caution">
    <text evidence="12">The sequence shown here is derived from an EMBL/GenBank/DDBJ whole genome shotgun (WGS) entry which is preliminary data.</text>
</comment>
<dbReference type="SMART" id="SM00479">
    <property type="entry name" value="EXOIII"/>
    <property type="match status" value="1"/>
</dbReference>
<evidence type="ECO:0000256" key="7">
    <source>
        <dbReference type="ARBA" id="ARBA00022839"/>
    </source>
</evidence>
<dbReference type="SUPFAM" id="SSF53098">
    <property type="entry name" value="Ribonuclease H-like"/>
    <property type="match status" value="1"/>
</dbReference>
<keyword evidence="13" id="KW-1185">Reference proteome</keyword>
<dbReference type="GO" id="GO:0003676">
    <property type="term" value="F:nucleic acid binding"/>
    <property type="evidence" value="ECO:0007669"/>
    <property type="project" value="InterPro"/>
</dbReference>
<dbReference type="CDD" id="cd06144">
    <property type="entry name" value="REX4_like"/>
    <property type="match status" value="1"/>
</dbReference>
<dbReference type="GO" id="GO:0005634">
    <property type="term" value="C:nucleus"/>
    <property type="evidence" value="ECO:0007669"/>
    <property type="project" value="UniProtKB-SubCell"/>
</dbReference>
<dbReference type="Proteomes" id="UP000319731">
    <property type="component" value="Unassembled WGS sequence"/>
</dbReference>
<protein>
    <recommendedName>
        <fullName evidence="3">RNA exonuclease 4</fullName>
    </recommendedName>
</protein>
<keyword evidence="7" id="KW-0269">Exonuclease</keyword>
<dbReference type="FunFam" id="3.30.420.10:FF:000007">
    <property type="entry name" value="Interferon-stimulated exonuclease gene 20"/>
    <property type="match status" value="1"/>
</dbReference>
<dbReference type="RefSeq" id="XP_031022386.1">
    <property type="nucleotide sequence ID" value="XM_031171642.1"/>
</dbReference>
<reference evidence="12 13" key="1">
    <citation type="journal article" date="2019" name="Sci. Rep.">
        <title>Comparative genomics of chytrid fungi reveal insights into the obligate biotrophic and pathogenic lifestyle of Synchytrium endobioticum.</title>
        <authorList>
            <person name="van de Vossenberg B.T.L.H."/>
            <person name="Warris S."/>
            <person name="Nguyen H.D.T."/>
            <person name="van Gent-Pelzer M.P.E."/>
            <person name="Joly D.L."/>
            <person name="van de Geest H.C."/>
            <person name="Bonants P.J.M."/>
            <person name="Smith D.S."/>
            <person name="Levesque C.A."/>
            <person name="van der Lee T.A.J."/>
        </authorList>
    </citation>
    <scope>NUCLEOTIDE SEQUENCE [LARGE SCALE GENOMIC DNA]</scope>
    <source>
        <strain evidence="12 13">JEL517</strain>
    </source>
</reference>
<dbReference type="Gene3D" id="3.30.420.10">
    <property type="entry name" value="Ribonuclease H-like superfamily/Ribonuclease H"/>
    <property type="match status" value="1"/>
</dbReference>
<sequence>MSTLPPTELQKTGSKRKRAPKEQDKELHTEFKPAKAPRIDSANHQKLEKKSGTASKSSAASVASTVTLPTPPQTVKVVDFWFDDIPEEDLKLAYGSSVSLELVKSGSQVIVKMNGSKQADDDTKDVKSQNVDEDADATGLKSKKKPKKELPPPIVYISKDLVLQKEVAPVPASRQKVGKYIAMDCEMVGIGPAGLVSALARVSIINFHGHVVLDTFVKPIEQVTDFRTHVSGVTPALLHQGITFKEAQDLVASILKDRTVVGHAIKNDFQALLLDHPRKLIRDTQLYKPFQRAVDSKKPALKRLAAQILNISIQEGSHSSVEDARVAMLLYQMHRVEWERRLATRFM</sequence>
<feature type="compositionally biased region" description="Basic and acidic residues" evidence="10">
    <location>
        <begin position="20"/>
        <end position="51"/>
    </location>
</feature>
<dbReference type="InterPro" id="IPR012337">
    <property type="entry name" value="RNaseH-like_sf"/>
</dbReference>
<dbReference type="EMBL" id="QEAO01000056">
    <property type="protein sequence ID" value="TPX30806.1"/>
    <property type="molecule type" value="Genomic_DNA"/>
</dbReference>
<dbReference type="GO" id="GO:0006364">
    <property type="term" value="P:rRNA processing"/>
    <property type="evidence" value="ECO:0007669"/>
    <property type="project" value="UniProtKB-KW"/>
</dbReference>
<feature type="compositionally biased region" description="Polar residues" evidence="10">
    <location>
        <begin position="1"/>
        <end position="12"/>
    </location>
</feature>